<dbReference type="EMBL" id="DAAWYJ010000029">
    <property type="protein sequence ID" value="HAG0017385.1"/>
    <property type="molecule type" value="Genomic_DNA"/>
</dbReference>
<gene>
    <name evidence="1" type="ORF">G8O67_004763</name>
</gene>
<dbReference type="AlphaFoldDB" id="A0A756IDZ2"/>
<reference evidence="1" key="2">
    <citation type="submission" date="2020-02" db="EMBL/GenBank/DDBJ databases">
        <authorList>
            <consortium name="NCBI Pathogen Detection Project"/>
        </authorList>
    </citation>
    <scope>NUCLEOTIDE SEQUENCE</scope>
    <source>
        <strain evidence="1">MA.CK_00/00002125</strain>
    </source>
</reference>
<sequence>MAFNKTGFIASGYDAHREIKARDIYHDNKGRLVTVDKCESGRVHFVRVSFPFPVSLLERVFLDRLRLHRRKKAPVTRTGAAAIVQEFCRMINVGRDREMVK</sequence>
<reference evidence="1" key="1">
    <citation type="journal article" date="2018" name="Genome Biol.">
        <title>SKESA: strategic k-mer extension for scrupulous assemblies.</title>
        <authorList>
            <person name="Souvorov A."/>
            <person name="Agarwala R."/>
            <person name="Lipman D.J."/>
        </authorList>
    </citation>
    <scope>NUCLEOTIDE SEQUENCE</scope>
    <source>
        <strain evidence="1">MA.CK_00/00002125</strain>
    </source>
</reference>
<comment type="caution">
    <text evidence="1">The sequence shown here is derived from an EMBL/GenBank/DDBJ whole genome shotgun (WGS) entry which is preliminary data.</text>
</comment>
<dbReference type="Pfam" id="PF13973">
    <property type="entry name" value="DUF4222"/>
    <property type="match status" value="1"/>
</dbReference>
<protein>
    <submittedName>
        <fullName evidence="1">DUF4222 domain-containing protein</fullName>
    </submittedName>
</protein>
<organism evidence="1">
    <name type="scientific">Salmonella enterica</name>
    <name type="common">Salmonella choleraesuis</name>
    <dbReference type="NCBI Taxonomy" id="28901"/>
    <lineage>
        <taxon>Bacteria</taxon>
        <taxon>Pseudomonadati</taxon>
        <taxon>Pseudomonadota</taxon>
        <taxon>Gammaproteobacteria</taxon>
        <taxon>Enterobacterales</taxon>
        <taxon>Enterobacteriaceae</taxon>
        <taxon>Salmonella</taxon>
    </lineage>
</organism>
<proteinExistence type="predicted"/>
<evidence type="ECO:0000313" key="1">
    <source>
        <dbReference type="EMBL" id="HAG0017385.1"/>
    </source>
</evidence>
<accession>A0A756IDZ2</accession>
<dbReference type="InterPro" id="IPR025317">
    <property type="entry name" value="DUF4222"/>
</dbReference>
<name>A0A756IDZ2_SALER</name>